<name>A0A9X2JIF5_9BACT</name>
<gene>
    <name evidence="2" type="primary">pilM</name>
    <name evidence="2" type="ORF">NG895_24235</name>
</gene>
<sequence>MAKSGAVWGIDIGNCALKALQCRRHEKDTNRIVVEAFDFVEYSKILTQPEADREALIAEAVATFVSRNELKGDRVAVSVPGQSGLSRFIKLPPVEAKKIPDIVKYEAKQQIPFALEDVVWDYQQLSGGNQEDGYAIDPEVGLFAMKRDQVHRAIRPLTDAGIEVDYIQLAPLAIYNYACFDRMNNLEDAPPFDPDNPPKSLLVLSFGTETTDLVITNGYRVWQRNIPIGGSHFTRALTKDMQLTFTKAEHLKRNATKAEDPKALFQAMRPVFSDLVAEIQRSIGFFMNNNKKAEIGDIVALGNPMRLPGLQRYLSQNLDQKVLLLEEFPGLVGGSVTAAPQFQANHLSFAEAYGLCVQGLGMGKLETNLLPHEIVTERLVQGKKPWTVAAAAVLMLGLTVNYISHSSTYSSADVESDTMSKALSTASGVASGFQSGEGELQQKVTEFDELATIRTNLRSNDDGRLLWLELLKAIDTALPKDPRPIGERELTADDVRNREELHIESMDCEFFPDVSIWYTEVEQAIKEAAGVVVAQETPAEAPAEDAEGEAAGEATAEVDPETAAEDAEAVGELAGDMADEFSDDGMGGEAEPVPPSGEGWIIQLTGYHYHNSDPENPGEFDREDEAGKFVYRTLIENLKNGTVQLPSSKGEMKEYTMKELGISKPVMVSYFRPVTVTFDPNAATPEEASKSMSDYRASQDEMGGGWGGPAQRKPDGPTAPKPEHWKLKRYEFQVQFIWQPQPRTLRDNPPSATDGFDDTGAGAF</sequence>
<proteinExistence type="predicted"/>
<evidence type="ECO:0000256" key="1">
    <source>
        <dbReference type="SAM" id="MobiDB-lite"/>
    </source>
</evidence>
<protein>
    <submittedName>
        <fullName evidence="2">Type IV pilus assembly protein PilM</fullName>
    </submittedName>
</protein>
<dbReference type="InterPro" id="IPR005883">
    <property type="entry name" value="PilM"/>
</dbReference>
<feature type="compositionally biased region" description="Acidic residues" evidence="1">
    <location>
        <begin position="542"/>
        <end position="564"/>
    </location>
</feature>
<feature type="region of interest" description="Disordered" evidence="1">
    <location>
        <begin position="681"/>
        <end position="725"/>
    </location>
</feature>
<feature type="region of interest" description="Disordered" evidence="1">
    <location>
        <begin position="538"/>
        <end position="564"/>
    </location>
</feature>
<dbReference type="PANTHER" id="PTHR32432">
    <property type="entry name" value="CELL DIVISION PROTEIN FTSA-RELATED"/>
    <property type="match status" value="1"/>
</dbReference>
<dbReference type="EMBL" id="JAMXLR010000087">
    <property type="protein sequence ID" value="MCO6047020.1"/>
    <property type="molecule type" value="Genomic_DNA"/>
</dbReference>
<evidence type="ECO:0000313" key="2">
    <source>
        <dbReference type="EMBL" id="MCO6047020.1"/>
    </source>
</evidence>
<dbReference type="PANTHER" id="PTHR32432:SF3">
    <property type="entry name" value="ETHANOLAMINE UTILIZATION PROTEIN EUTJ"/>
    <property type="match status" value="1"/>
</dbReference>
<dbReference type="AlphaFoldDB" id="A0A9X2JIF5"/>
<dbReference type="InterPro" id="IPR050696">
    <property type="entry name" value="FtsA/MreB"/>
</dbReference>
<dbReference type="RefSeq" id="WP_252855133.1">
    <property type="nucleotide sequence ID" value="NZ_JAMXLR010000087.1"/>
</dbReference>
<dbReference type="Pfam" id="PF11104">
    <property type="entry name" value="PilM_2"/>
    <property type="match status" value="1"/>
</dbReference>
<dbReference type="Proteomes" id="UP001155241">
    <property type="component" value="Unassembled WGS sequence"/>
</dbReference>
<organism evidence="2 3">
    <name type="scientific">Aeoliella straminimaris</name>
    <dbReference type="NCBI Taxonomy" id="2954799"/>
    <lineage>
        <taxon>Bacteria</taxon>
        <taxon>Pseudomonadati</taxon>
        <taxon>Planctomycetota</taxon>
        <taxon>Planctomycetia</taxon>
        <taxon>Pirellulales</taxon>
        <taxon>Lacipirellulaceae</taxon>
        <taxon>Aeoliella</taxon>
    </lineage>
</organism>
<comment type="caution">
    <text evidence="2">The sequence shown here is derived from an EMBL/GenBank/DDBJ whole genome shotgun (WGS) entry which is preliminary data.</text>
</comment>
<dbReference type="InterPro" id="IPR043129">
    <property type="entry name" value="ATPase_NBD"/>
</dbReference>
<dbReference type="NCBIfam" id="TIGR01175">
    <property type="entry name" value="pilM"/>
    <property type="match status" value="1"/>
</dbReference>
<dbReference type="SUPFAM" id="SSF53067">
    <property type="entry name" value="Actin-like ATPase domain"/>
    <property type="match status" value="2"/>
</dbReference>
<accession>A0A9X2JIF5</accession>
<evidence type="ECO:0000313" key="3">
    <source>
        <dbReference type="Proteomes" id="UP001155241"/>
    </source>
</evidence>
<keyword evidence="3" id="KW-1185">Reference proteome</keyword>
<reference evidence="2" key="1">
    <citation type="submission" date="2022-06" db="EMBL/GenBank/DDBJ databases">
        <title>Aeoliella straminimaris, a novel planctomycete from sediments.</title>
        <authorList>
            <person name="Vitorino I.R."/>
            <person name="Lage O.M."/>
        </authorList>
    </citation>
    <scope>NUCLEOTIDE SEQUENCE</scope>
    <source>
        <strain evidence="2">ICT_H6.2</strain>
    </source>
</reference>
<feature type="region of interest" description="Disordered" evidence="1">
    <location>
        <begin position="739"/>
        <end position="764"/>
    </location>
</feature>
<dbReference type="Gene3D" id="3.30.420.40">
    <property type="match status" value="2"/>
</dbReference>
<dbReference type="Gene3D" id="3.30.1490.300">
    <property type="match status" value="1"/>
</dbReference>
<dbReference type="CDD" id="cd24049">
    <property type="entry name" value="ASKHA_NBD_PilM"/>
    <property type="match status" value="1"/>
</dbReference>